<gene>
    <name evidence="2" type="ORF">AMJ83_06535</name>
</gene>
<sequence>MKRTLLILEFVAAWLFVNCNGAVLIQAPEMKMVIMNETHVTVIWEMNSAIEDNTDFLGYNIYVYTDSIALLTETGEELNKFNSQPVQDTMFQADGLVQDSIYYIQVRTVNKDNRVGQYSSVMPFMQVSPRPEFTVVMKLAVVGQNVNDSCALRLSDATITADSVMADSGADIWVRIAGNTVSVVSPHIHPLYGVDARMTRSYNMGTGDFDAFPEATTEPELFEVNFNAGDILFAKTEDGNYVKIYVESIDAQAGIVNILYAYQNIAEFPYF</sequence>
<dbReference type="Proteomes" id="UP000051373">
    <property type="component" value="Unassembled WGS sequence"/>
</dbReference>
<comment type="caution">
    <text evidence="2">The sequence shown here is derived from an EMBL/GenBank/DDBJ whole genome shotgun (WGS) entry which is preliminary data.</text>
</comment>
<dbReference type="AlphaFoldDB" id="A0A0S8FS46"/>
<feature type="domain" description="Fibronectin type-III" evidence="1">
    <location>
        <begin position="24"/>
        <end position="131"/>
    </location>
</feature>
<accession>A0A0S8FS46</accession>
<organism evidence="2 3">
    <name type="scientific">candidate division WOR_3 bacterium SM23_42</name>
    <dbReference type="NCBI Taxonomy" id="1703779"/>
    <lineage>
        <taxon>Bacteria</taxon>
        <taxon>Bacteria division WOR-3</taxon>
    </lineage>
</organism>
<dbReference type="Gene3D" id="2.60.40.10">
    <property type="entry name" value="Immunoglobulins"/>
    <property type="match status" value="1"/>
</dbReference>
<reference evidence="2 3" key="1">
    <citation type="journal article" date="2015" name="Microbiome">
        <title>Genomic resolution of linkages in carbon, nitrogen, and sulfur cycling among widespread estuary sediment bacteria.</title>
        <authorList>
            <person name="Baker B.J."/>
            <person name="Lazar C.S."/>
            <person name="Teske A.P."/>
            <person name="Dick G.J."/>
        </authorList>
    </citation>
    <scope>NUCLEOTIDE SEQUENCE [LARGE SCALE GENOMIC DNA]</scope>
    <source>
        <strain evidence="2">SM23_42</strain>
    </source>
</reference>
<name>A0A0S8FS46_UNCW3</name>
<dbReference type="InterPro" id="IPR013783">
    <property type="entry name" value="Ig-like_fold"/>
</dbReference>
<dbReference type="CDD" id="cd00063">
    <property type="entry name" value="FN3"/>
    <property type="match status" value="1"/>
</dbReference>
<dbReference type="STRING" id="1703779.AMJ83_06535"/>
<dbReference type="EMBL" id="LJUJ01000011">
    <property type="protein sequence ID" value="KPK63558.1"/>
    <property type="molecule type" value="Genomic_DNA"/>
</dbReference>
<proteinExistence type="predicted"/>
<dbReference type="InterPro" id="IPR036116">
    <property type="entry name" value="FN3_sf"/>
</dbReference>
<dbReference type="SUPFAM" id="SSF49265">
    <property type="entry name" value="Fibronectin type III"/>
    <property type="match status" value="1"/>
</dbReference>
<evidence type="ECO:0000313" key="2">
    <source>
        <dbReference type="EMBL" id="KPK63558.1"/>
    </source>
</evidence>
<dbReference type="InterPro" id="IPR003961">
    <property type="entry name" value="FN3_dom"/>
</dbReference>
<evidence type="ECO:0000313" key="3">
    <source>
        <dbReference type="Proteomes" id="UP000051373"/>
    </source>
</evidence>
<dbReference type="PROSITE" id="PS50853">
    <property type="entry name" value="FN3"/>
    <property type="match status" value="1"/>
</dbReference>
<evidence type="ECO:0000259" key="1">
    <source>
        <dbReference type="PROSITE" id="PS50853"/>
    </source>
</evidence>
<protein>
    <recommendedName>
        <fullName evidence="1">Fibronectin type-III domain-containing protein</fullName>
    </recommendedName>
</protein>